<protein>
    <submittedName>
        <fullName evidence="1">Uncharacterized protein</fullName>
    </submittedName>
</protein>
<sequence length="41" mass="4661">MEVRSVSVEMVSDSTFQKSVIDVSQEKLVVVEFSTKEKLNK</sequence>
<organism evidence="1 2">
    <name type="scientific">Pseudomonas syringae pv. primulae</name>
    <dbReference type="NCBI Taxonomy" id="251707"/>
    <lineage>
        <taxon>Bacteria</taxon>
        <taxon>Pseudomonadati</taxon>
        <taxon>Pseudomonadota</taxon>
        <taxon>Gammaproteobacteria</taxon>
        <taxon>Pseudomonadales</taxon>
        <taxon>Pseudomonadaceae</taxon>
        <taxon>Pseudomonas</taxon>
    </lineage>
</organism>
<accession>A0A0P9Y8V0</accession>
<name>A0A0P9Y8V0_9PSED</name>
<evidence type="ECO:0000313" key="1">
    <source>
        <dbReference type="EMBL" id="KPY33966.1"/>
    </source>
</evidence>
<comment type="caution">
    <text evidence="1">The sequence shown here is derived from an EMBL/GenBank/DDBJ whole genome shotgun (WGS) entry which is preliminary data.</text>
</comment>
<reference evidence="1 2" key="1">
    <citation type="submission" date="2015-09" db="EMBL/GenBank/DDBJ databases">
        <title>Genome announcement of multiple Pseudomonas syringae strains.</title>
        <authorList>
            <person name="Thakur S."/>
            <person name="Wang P.W."/>
            <person name="Gong Y."/>
            <person name="Weir B.S."/>
            <person name="Guttman D.S."/>
        </authorList>
    </citation>
    <scope>NUCLEOTIDE SEQUENCE [LARGE SCALE GENOMIC DNA]</scope>
    <source>
        <strain evidence="1 2">ICMP3956</strain>
    </source>
</reference>
<proteinExistence type="predicted"/>
<dbReference type="AlphaFoldDB" id="A0A0P9Y8V0"/>
<gene>
    <name evidence="1" type="ORF">ALO52_00391</name>
</gene>
<dbReference type="EMBL" id="LJRC01000198">
    <property type="protein sequence ID" value="KPY33966.1"/>
    <property type="molecule type" value="Genomic_DNA"/>
</dbReference>
<dbReference type="Proteomes" id="UP000050562">
    <property type="component" value="Unassembled WGS sequence"/>
</dbReference>
<dbReference type="PATRIC" id="fig|251707.3.peg.513"/>
<evidence type="ECO:0000313" key="2">
    <source>
        <dbReference type="Proteomes" id="UP000050562"/>
    </source>
</evidence>